<dbReference type="Gene3D" id="1.10.510.10">
    <property type="entry name" value="Transferase(Phosphotransferase) domain 1"/>
    <property type="match status" value="1"/>
</dbReference>
<dbReference type="SMART" id="SM00044">
    <property type="entry name" value="CYCc"/>
    <property type="match status" value="1"/>
</dbReference>
<dbReference type="CDD" id="cd07302">
    <property type="entry name" value="CHD"/>
    <property type="match status" value="1"/>
</dbReference>
<evidence type="ECO:0000256" key="2">
    <source>
        <dbReference type="ARBA" id="ARBA00004236"/>
    </source>
</evidence>
<dbReference type="InterPro" id="IPR001054">
    <property type="entry name" value="A/G_cyclase"/>
</dbReference>
<dbReference type="Gene3D" id="6.10.250.780">
    <property type="match status" value="1"/>
</dbReference>
<evidence type="ECO:0000256" key="17">
    <source>
        <dbReference type="SAM" id="MobiDB-lite"/>
    </source>
</evidence>
<evidence type="ECO:0000256" key="8">
    <source>
        <dbReference type="ARBA" id="ARBA00022741"/>
    </source>
</evidence>
<feature type="domain" description="Guanylate cyclase" evidence="18">
    <location>
        <begin position="171"/>
        <end position="301"/>
    </location>
</feature>
<keyword evidence="16" id="KW-0175">Coiled coil</keyword>
<keyword evidence="12" id="KW-0325">Glycoprotein</keyword>
<dbReference type="InterPro" id="IPR011645">
    <property type="entry name" value="HNOB_dom_associated"/>
</dbReference>
<evidence type="ECO:0000256" key="15">
    <source>
        <dbReference type="RuleBase" id="RU000405"/>
    </source>
</evidence>
<dbReference type="EMBL" id="JBICBT010000872">
    <property type="protein sequence ID" value="KAL3095758.1"/>
    <property type="molecule type" value="Genomic_DNA"/>
</dbReference>
<feature type="region of interest" description="Disordered" evidence="17">
    <location>
        <begin position="356"/>
        <end position="414"/>
    </location>
</feature>
<gene>
    <name evidence="19" type="ORF">niasHT_024054</name>
</gene>
<evidence type="ECO:0000256" key="11">
    <source>
        <dbReference type="ARBA" id="ARBA00023170"/>
    </source>
</evidence>
<dbReference type="PANTHER" id="PTHR11920">
    <property type="entry name" value="GUANYLYL CYCLASE"/>
    <property type="match status" value="1"/>
</dbReference>
<dbReference type="Proteomes" id="UP001620626">
    <property type="component" value="Unassembled WGS sequence"/>
</dbReference>
<evidence type="ECO:0000256" key="13">
    <source>
        <dbReference type="ARBA" id="ARBA00023239"/>
    </source>
</evidence>
<dbReference type="InterPro" id="IPR050401">
    <property type="entry name" value="Cyclic_nucleotide_synthase"/>
</dbReference>
<comment type="similarity">
    <text evidence="15">Belongs to the adenylyl cyclase class-4/guanylyl cyclase family.</text>
</comment>
<dbReference type="AlphaFoldDB" id="A0ABD2JYV3"/>
<keyword evidence="7" id="KW-0732">Signal</keyword>
<dbReference type="Pfam" id="PF07701">
    <property type="entry name" value="HNOBA"/>
    <property type="match status" value="1"/>
</dbReference>
<dbReference type="GO" id="GO:0004383">
    <property type="term" value="F:guanylate cyclase activity"/>
    <property type="evidence" value="ECO:0007669"/>
    <property type="project" value="UniProtKB-EC"/>
</dbReference>
<comment type="catalytic activity">
    <reaction evidence="1">
        <text>GTP = 3',5'-cyclic GMP + diphosphate</text>
        <dbReference type="Rhea" id="RHEA:13665"/>
        <dbReference type="ChEBI" id="CHEBI:33019"/>
        <dbReference type="ChEBI" id="CHEBI:37565"/>
        <dbReference type="ChEBI" id="CHEBI:57746"/>
        <dbReference type="EC" id="4.6.1.2"/>
    </reaction>
</comment>
<evidence type="ECO:0000256" key="7">
    <source>
        <dbReference type="ARBA" id="ARBA00022729"/>
    </source>
</evidence>
<evidence type="ECO:0000256" key="9">
    <source>
        <dbReference type="ARBA" id="ARBA00022989"/>
    </source>
</evidence>
<keyword evidence="11" id="KW-0675">Receptor</keyword>
<dbReference type="EC" id="4.6.1.2" evidence="4"/>
<accession>A0ABD2JYV3</accession>
<dbReference type="InterPro" id="IPR029787">
    <property type="entry name" value="Nucleotide_cyclase"/>
</dbReference>
<evidence type="ECO:0000313" key="20">
    <source>
        <dbReference type="Proteomes" id="UP001620626"/>
    </source>
</evidence>
<dbReference type="PROSITE" id="PS50125">
    <property type="entry name" value="GUANYLATE_CYCLASE_2"/>
    <property type="match status" value="1"/>
</dbReference>
<keyword evidence="14" id="KW-0141">cGMP biosynthesis</keyword>
<keyword evidence="6" id="KW-0812">Transmembrane</keyword>
<dbReference type="InterPro" id="IPR018297">
    <property type="entry name" value="A/G_cyclase_CS"/>
</dbReference>
<dbReference type="GO" id="GO:0007635">
    <property type="term" value="P:chemosensory behavior"/>
    <property type="evidence" value="ECO:0007669"/>
    <property type="project" value="UniProtKB-ARBA"/>
</dbReference>
<evidence type="ECO:0000256" key="14">
    <source>
        <dbReference type="ARBA" id="ARBA00023293"/>
    </source>
</evidence>
<keyword evidence="8" id="KW-0547">Nucleotide-binding</keyword>
<feature type="coiled-coil region" evidence="16">
    <location>
        <begin position="112"/>
        <end position="139"/>
    </location>
</feature>
<keyword evidence="5" id="KW-1003">Cell membrane</keyword>
<evidence type="ECO:0000256" key="3">
    <source>
        <dbReference type="ARBA" id="ARBA00004479"/>
    </source>
</evidence>
<evidence type="ECO:0000256" key="6">
    <source>
        <dbReference type="ARBA" id="ARBA00022692"/>
    </source>
</evidence>
<keyword evidence="9" id="KW-1133">Transmembrane helix</keyword>
<dbReference type="FunFam" id="3.30.70.1230:FF:000023">
    <property type="entry name" value="Guanylate cyclase"/>
    <property type="match status" value="1"/>
</dbReference>
<organism evidence="19 20">
    <name type="scientific">Heterodera trifolii</name>
    <dbReference type="NCBI Taxonomy" id="157864"/>
    <lineage>
        <taxon>Eukaryota</taxon>
        <taxon>Metazoa</taxon>
        <taxon>Ecdysozoa</taxon>
        <taxon>Nematoda</taxon>
        <taxon>Chromadorea</taxon>
        <taxon>Rhabditida</taxon>
        <taxon>Tylenchina</taxon>
        <taxon>Tylenchomorpha</taxon>
        <taxon>Tylenchoidea</taxon>
        <taxon>Heteroderidae</taxon>
        <taxon>Heteroderinae</taxon>
        <taxon>Heterodera</taxon>
    </lineage>
</organism>
<keyword evidence="10" id="KW-0472">Membrane</keyword>
<evidence type="ECO:0000256" key="16">
    <source>
        <dbReference type="SAM" id="Coils"/>
    </source>
</evidence>
<dbReference type="GO" id="GO:0006935">
    <property type="term" value="P:chemotaxis"/>
    <property type="evidence" value="ECO:0007669"/>
    <property type="project" value="UniProtKB-ARBA"/>
</dbReference>
<evidence type="ECO:0000256" key="5">
    <source>
        <dbReference type="ARBA" id="ARBA00022475"/>
    </source>
</evidence>
<name>A0ABD2JYV3_9BILA</name>
<protein>
    <recommendedName>
        <fullName evidence="4">guanylate cyclase</fullName>
        <ecNumber evidence="4">4.6.1.2</ecNumber>
    </recommendedName>
</protein>
<evidence type="ECO:0000256" key="10">
    <source>
        <dbReference type="ARBA" id="ARBA00023136"/>
    </source>
</evidence>
<feature type="region of interest" description="Disordered" evidence="17">
    <location>
        <begin position="1"/>
        <end position="21"/>
    </location>
</feature>
<dbReference type="PANTHER" id="PTHR11920:SF495">
    <property type="entry name" value="RECEPTOR-TYPE GUANYLATE CYCLASE GCY-7"/>
    <property type="match status" value="1"/>
</dbReference>
<dbReference type="GO" id="GO:0005886">
    <property type="term" value="C:plasma membrane"/>
    <property type="evidence" value="ECO:0007669"/>
    <property type="project" value="UniProtKB-SubCell"/>
</dbReference>
<feature type="compositionally biased region" description="Basic and acidic residues" evidence="17">
    <location>
        <begin position="371"/>
        <end position="407"/>
    </location>
</feature>
<dbReference type="GO" id="GO:0000166">
    <property type="term" value="F:nucleotide binding"/>
    <property type="evidence" value="ECO:0007669"/>
    <property type="project" value="UniProtKB-KW"/>
</dbReference>
<keyword evidence="20" id="KW-1185">Reference proteome</keyword>
<dbReference type="Gene3D" id="3.30.70.1230">
    <property type="entry name" value="Nucleotide cyclase"/>
    <property type="match status" value="1"/>
</dbReference>
<comment type="subcellular location">
    <subcellularLocation>
        <location evidence="2">Cell membrane</location>
    </subcellularLocation>
    <subcellularLocation>
        <location evidence="3">Membrane</location>
        <topology evidence="3">Single-pass type I membrane protein</topology>
    </subcellularLocation>
</comment>
<evidence type="ECO:0000256" key="4">
    <source>
        <dbReference type="ARBA" id="ARBA00012202"/>
    </source>
</evidence>
<keyword evidence="13 15" id="KW-0456">Lyase</keyword>
<dbReference type="Pfam" id="PF00211">
    <property type="entry name" value="Guanylate_cyc"/>
    <property type="match status" value="1"/>
</dbReference>
<evidence type="ECO:0000256" key="12">
    <source>
        <dbReference type="ARBA" id="ARBA00023180"/>
    </source>
</evidence>
<dbReference type="SUPFAM" id="SSF56112">
    <property type="entry name" value="Protein kinase-like (PK-like)"/>
    <property type="match status" value="1"/>
</dbReference>
<reference evidence="19 20" key="1">
    <citation type="submission" date="2024-10" db="EMBL/GenBank/DDBJ databases">
        <authorList>
            <person name="Kim D."/>
        </authorList>
    </citation>
    <scope>NUCLEOTIDE SEQUENCE [LARGE SCALE GENOMIC DNA]</scope>
    <source>
        <strain evidence="19">BH-2024</strain>
    </source>
</reference>
<proteinExistence type="inferred from homology"/>
<sequence>MVNMAPCWEEGRDSEEDGRATRDFEQMARSRTRHAAGARNADEIANLVKRGGLVPLRPMIRPALDNLHPELMHLIRDCWTEAPNERPSIEKVRQRLRQMNAGQSINLMDHVFEMLEQYANKLEEEVQERTKELEGEKRKSDILLYRMMPRQIADRLKICQTVEPEQFDTVTVFFSDIVQFAALSNQMRPLQVVNLMNELYTTLDAIIGEHDVYKVESIGDGYLCVSGLPKRNGNLHAKECADMSLDFLKALHTFRIPDLPNERVRLRIGLHSGPCVAGVVGLAMPRYCLFGDTVNTASRMESSSNPNKIHISKTTHTLLNTNFNGYILESRGEVIIKGKGVMETFWLLGHAKSGTLPAHNSHEGQSVAQRNAEENEREMYRTYRKTVAEQDKDGEQQNGDELQKKEQQNGGMIY</sequence>
<dbReference type="SUPFAM" id="SSF55073">
    <property type="entry name" value="Nucleotide cyclase"/>
    <property type="match status" value="1"/>
</dbReference>
<dbReference type="PROSITE" id="PS00452">
    <property type="entry name" value="GUANYLATE_CYCLASE_1"/>
    <property type="match status" value="1"/>
</dbReference>
<evidence type="ECO:0000259" key="18">
    <source>
        <dbReference type="PROSITE" id="PS50125"/>
    </source>
</evidence>
<comment type="caution">
    <text evidence="19">The sequence shown here is derived from an EMBL/GenBank/DDBJ whole genome shotgun (WGS) entry which is preliminary data.</text>
</comment>
<evidence type="ECO:0000256" key="1">
    <source>
        <dbReference type="ARBA" id="ARBA00001436"/>
    </source>
</evidence>
<evidence type="ECO:0000313" key="19">
    <source>
        <dbReference type="EMBL" id="KAL3095758.1"/>
    </source>
</evidence>
<dbReference type="InterPro" id="IPR011009">
    <property type="entry name" value="Kinase-like_dom_sf"/>
</dbReference>